<reference evidence="2" key="1">
    <citation type="submission" date="2015-08" db="EMBL/GenBank/DDBJ databases">
        <title>Complete DNA Sequence of Pseudomonas syringae pv. actinidiae, the Causal Agent of Kiwifruit Canker Disease.</title>
        <authorList>
            <person name="Rikkerink E.H.A."/>
            <person name="Fineran P.C."/>
        </authorList>
    </citation>
    <scope>NUCLEOTIDE SEQUENCE</scope>
    <source>
        <strain evidence="2">DSM 13666</strain>
    </source>
</reference>
<feature type="domain" description="YtkA-like" evidence="1">
    <location>
        <begin position="31"/>
        <end position="114"/>
    </location>
</feature>
<dbReference type="AlphaFoldDB" id="A0A0M0KBP0"/>
<dbReference type="InterPro" id="IPR032693">
    <property type="entry name" value="YtkA-like_dom"/>
</dbReference>
<evidence type="ECO:0000313" key="2">
    <source>
        <dbReference type="EMBL" id="KOO36209.1"/>
    </source>
</evidence>
<feature type="domain" description="YtkA-like" evidence="1">
    <location>
        <begin position="155"/>
        <end position="224"/>
    </location>
</feature>
<dbReference type="Pfam" id="PF13115">
    <property type="entry name" value="YtkA"/>
    <property type="match status" value="2"/>
</dbReference>
<protein>
    <recommendedName>
        <fullName evidence="1">YtkA-like domain-containing protein</fullName>
    </recommendedName>
</protein>
<accession>A0A0M0KBP0</accession>
<proteinExistence type="predicted"/>
<dbReference type="RefSeq" id="WP_053432435.1">
    <property type="nucleotide sequence ID" value="NZ_LILD02000006.1"/>
</dbReference>
<dbReference type="PATRIC" id="fig|136160.3.peg.3694"/>
<dbReference type="PROSITE" id="PS51257">
    <property type="entry name" value="PROKAR_LIPOPROTEIN"/>
    <property type="match status" value="1"/>
</dbReference>
<dbReference type="EMBL" id="LILD01000014">
    <property type="protein sequence ID" value="KOO36209.1"/>
    <property type="molecule type" value="Genomic_DNA"/>
</dbReference>
<comment type="caution">
    <text evidence="2">The sequence shown here is derived from an EMBL/GenBank/DDBJ whole genome shotgun (WGS) entry which is preliminary data.</text>
</comment>
<gene>
    <name evidence="2" type="ORF">AMD02_18635</name>
</gene>
<name>A0A0M0KBP0_ALKHA</name>
<evidence type="ECO:0000259" key="1">
    <source>
        <dbReference type="Pfam" id="PF13115"/>
    </source>
</evidence>
<organism evidence="2">
    <name type="scientific">Halalkalibacterium halodurans</name>
    <name type="common">Bacillus halodurans</name>
    <dbReference type="NCBI Taxonomy" id="86665"/>
    <lineage>
        <taxon>Bacteria</taxon>
        <taxon>Bacillati</taxon>
        <taxon>Bacillota</taxon>
        <taxon>Bacilli</taxon>
        <taxon>Bacillales</taxon>
        <taxon>Bacillaceae</taxon>
        <taxon>Halalkalibacterium (ex Joshi et al. 2022)</taxon>
    </lineage>
</organism>
<sequence length="247" mass="28212">MKYLMMIAVAILLVACGQTEEEQGAVEHVEQLSPIEVELLYDEEALASGENMTFDVLVTQNEAPVEDAREVIVEFWQEGAKEESDMIESTNEGDGVYRVTYEFPEDGLYFVQPHVTARDMHRMPLYELTIGEEEADQEKQTFVEYESEIIDLSLFAEDSIQADEETTLLIVVEHKDKPFTGGVLTLEIWQHEDEAHTWLDTEETDVGQYEVSHTFANAGEYHVVFHIEDDTGLHEHIHEALIVDENT</sequence>